<evidence type="ECO:0000313" key="3">
    <source>
        <dbReference type="Proteomes" id="UP000503096"/>
    </source>
</evidence>
<keyword evidence="3" id="KW-1185">Reference proteome</keyword>
<dbReference type="SUPFAM" id="SSF89796">
    <property type="entry name" value="CoA-transferase family III (CaiB/BaiF)"/>
    <property type="match status" value="1"/>
</dbReference>
<proteinExistence type="predicted"/>
<dbReference type="KEGG" id="upl:DSM104440_00232"/>
<accession>A0A6M4H1R9</accession>
<name>A0A6M4H1R9_9PROT</name>
<sequence length="397" mass="42176">MPGLLEGVRVLDLTNVLAGPFATYQLAMLGAEVVKIEAPGDGDLARSLGADPGLTAKRMGISFLAVNAGKKSVVLDLKNPRGRDAFLRLAKDANVVVEAFRPGVMQRLGLDHEALKRVNPKIVYCAISGFGQTGPLAKRAAYDQIIQGYSGVMSVTGDAKSAPLRTGHPVADTTGGLTAAMAICAAVVRQQGKGEGAFIDVSMLDSTVATLGWLVSNYLNADVEPAPMGNENFTASPSGTFRTKAGLLNIAANEQKQFEALCDALGRPHLKTDGRFVGRNERKKNRAELKRVLEEALATETAEHWELMLNEEGVPSGRVFSIPQILAHEHAVARSLVKTFKRVPGAECDSSATRPGFHVDGAPLDVATPPPRLGEHTEEVLRSAGLGEEEVRALLSS</sequence>
<dbReference type="PANTHER" id="PTHR48207">
    <property type="entry name" value="SUCCINATE--HYDROXYMETHYLGLUTARATE COA-TRANSFERASE"/>
    <property type="match status" value="1"/>
</dbReference>
<dbReference type="GO" id="GO:0008410">
    <property type="term" value="F:CoA-transferase activity"/>
    <property type="evidence" value="ECO:0007669"/>
    <property type="project" value="TreeGrafter"/>
</dbReference>
<dbReference type="EMBL" id="CP053073">
    <property type="protein sequence ID" value="QJR13449.1"/>
    <property type="molecule type" value="Genomic_DNA"/>
</dbReference>
<dbReference type="PANTHER" id="PTHR48207:SF3">
    <property type="entry name" value="SUCCINATE--HYDROXYMETHYLGLUTARATE COA-TRANSFERASE"/>
    <property type="match status" value="1"/>
</dbReference>
<evidence type="ECO:0000256" key="1">
    <source>
        <dbReference type="ARBA" id="ARBA00022679"/>
    </source>
</evidence>
<dbReference type="Gene3D" id="3.30.1540.10">
    <property type="entry name" value="formyl-coa transferase, domain 3"/>
    <property type="match status" value="1"/>
</dbReference>
<dbReference type="InterPro" id="IPR023606">
    <property type="entry name" value="CoA-Trfase_III_dom_1_sf"/>
</dbReference>
<dbReference type="InterPro" id="IPR003673">
    <property type="entry name" value="CoA-Trfase_fam_III"/>
</dbReference>
<keyword evidence="1 2" id="KW-0808">Transferase</keyword>
<gene>
    <name evidence="2" type="primary">uctC_1</name>
    <name evidence="2" type="ORF">DSM104440_00232</name>
</gene>
<organism evidence="2 3">
    <name type="scientific">Usitatibacter palustris</name>
    <dbReference type="NCBI Taxonomy" id="2732487"/>
    <lineage>
        <taxon>Bacteria</taxon>
        <taxon>Pseudomonadati</taxon>
        <taxon>Pseudomonadota</taxon>
        <taxon>Betaproteobacteria</taxon>
        <taxon>Nitrosomonadales</taxon>
        <taxon>Usitatibacteraceae</taxon>
        <taxon>Usitatibacter</taxon>
    </lineage>
</organism>
<dbReference type="InParanoid" id="A0A6M4H1R9"/>
<dbReference type="InterPro" id="IPR044855">
    <property type="entry name" value="CoA-Trfase_III_dom3_sf"/>
</dbReference>
<dbReference type="Proteomes" id="UP000503096">
    <property type="component" value="Chromosome"/>
</dbReference>
<evidence type="ECO:0000313" key="2">
    <source>
        <dbReference type="EMBL" id="QJR13449.1"/>
    </source>
</evidence>
<dbReference type="Gene3D" id="3.40.50.10540">
    <property type="entry name" value="Crotonobetainyl-coa:carnitine coa-transferase, domain 1"/>
    <property type="match status" value="1"/>
</dbReference>
<dbReference type="AlphaFoldDB" id="A0A6M4H1R9"/>
<dbReference type="RefSeq" id="WP_171160006.1">
    <property type="nucleotide sequence ID" value="NZ_CP053073.1"/>
</dbReference>
<dbReference type="EC" id="2.8.3.19" evidence="2"/>
<dbReference type="InterPro" id="IPR050483">
    <property type="entry name" value="CoA-transferase_III_domain"/>
</dbReference>
<reference evidence="2 3" key="1">
    <citation type="submission" date="2020-04" db="EMBL/GenBank/DDBJ databases">
        <title>Usitatibacter rugosus gen. nov., sp. nov. and Usitatibacter palustris sp. nov., novel members of Usitatibacteraceae fam. nov. within the order Nitrosomonadales isolated from soil.</title>
        <authorList>
            <person name="Huber K.J."/>
            <person name="Neumann-Schaal M."/>
            <person name="Geppert A."/>
            <person name="Luckner M."/>
            <person name="Wanner G."/>
            <person name="Overmann J."/>
        </authorList>
    </citation>
    <scope>NUCLEOTIDE SEQUENCE [LARGE SCALE GENOMIC DNA]</scope>
    <source>
        <strain evidence="2 3">Swamp67</strain>
    </source>
</reference>
<dbReference type="Pfam" id="PF02515">
    <property type="entry name" value="CoA_transf_3"/>
    <property type="match status" value="1"/>
</dbReference>
<protein>
    <submittedName>
        <fullName evidence="2">Acetyl-CoA:oxalate CoA-transferase</fullName>
        <ecNumber evidence="2">2.8.3.19</ecNumber>
    </submittedName>
</protein>